<evidence type="ECO:0008006" key="3">
    <source>
        <dbReference type="Google" id="ProtNLM"/>
    </source>
</evidence>
<reference evidence="1 2" key="1">
    <citation type="submission" date="2016-11" db="EMBL/GenBank/DDBJ databases">
        <authorList>
            <person name="Jaros S."/>
            <person name="Januszkiewicz K."/>
            <person name="Wedrychowicz H."/>
        </authorList>
    </citation>
    <scope>NUCLEOTIDE SEQUENCE [LARGE SCALE GENOMIC DNA]</scope>
    <source>
        <strain evidence="1 2">CECT 7868</strain>
    </source>
</reference>
<sequence length="228" mass="26104">MIIEDIKQHLGKPITKLSLGGVRPTHELTESWIGKVFLFGQGETLPRDDLGNEMIPLAQICLKNLPYVPEAVAGVELITLFVSTEFPQPFDEMGSSWLIREYSSVQGLERKEVVCPDLEPFPLHPEMIERDCPLWEDQILSSMKSDMPVMENSGEIECYYDTIDHYYAHKFGGYPSYCQPGIDFGEGYEFVFQIASDPNVRLTIGDDGSFMFARNRSDGRWVMYYDEY</sequence>
<dbReference type="AlphaFoldDB" id="A0A1M5VUD6"/>
<dbReference type="Gene3D" id="2.30.320.10">
    <property type="entry name" value="YwqG-like"/>
    <property type="match status" value="1"/>
</dbReference>
<proteinExistence type="predicted"/>
<evidence type="ECO:0000313" key="2">
    <source>
        <dbReference type="Proteomes" id="UP000184608"/>
    </source>
</evidence>
<protein>
    <recommendedName>
        <fullName evidence="3">DUF1963 domain-containing protein</fullName>
    </recommendedName>
</protein>
<accession>A0A1M5VUD6</accession>
<dbReference type="EMBL" id="FQXZ01000006">
    <property type="protein sequence ID" value="SHH78808.1"/>
    <property type="molecule type" value="Genomic_DNA"/>
</dbReference>
<organism evidence="1 2">
    <name type="scientific">Vibrio aerogenes CECT 7868</name>
    <dbReference type="NCBI Taxonomy" id="1216006"/>
    <lineage>
        <taxon>Bacteria</taxon>
        <taxon>Pseudomonadati</taxon>
        <taxon>Pseudomonadota</taxon>
        <taxon>Gammaproteobacteria</taxon>
        <taxon>Vibrionales</taxon>
        <taxon>Vibrionaceae</taxon>
        <taxon>Vibrio</taxon>
    </lineage>
</organism>
<dbReference type="RefSeq" id="WP_073602297.1">
    <property type="nucleotide sequence ID" value="NZ_FQXZ01000006.1"/>
</dbReference>
<name>A0A1M5VUD6_9VIBR</name>
<dbReference type="SUPFAM" id="SSF103032">
    <property type="entry name" value="Hypothetical protein YwqG"/>
    <property type="match status" value="1"/>
</dbReference>
<keyword evidence="2" id="KW-1185">Reference proteome</keyword>
<gene>
    <name evidence="1" type="ORF">VA7868_00508</name>
</gene>
<dbReference type="Proteomes" id="UP000184608">
    <property type="component" value="Unassembled WGS sequence"/>
</dbReference>
<dbReference type="InterPro" id="IPR035948">
    <property type="entry name" value="YwqG-like_sf"/>
</dbReference>
<dbReference type="OrthoDB" id="8792814at2"/>
<evidence type="ECO:0000313" key="1">
    <source>
        <dbReference type="EMBL" id="SHH78808.1"/>
    </source>
</evidence>